<keyword evidence="3" id="KW-1185">Reference proteome</keyword>
<dbReference type="InterPro" id="IPR013813">
    <property type="entry name" value="Endoribo_LPSP/chorism_mut-like"/>
</dbReference>
<protein>
    <submittedName>
        <fullName evidence="2">Enamine deaminase RidA, house cleaning of reactive enamine intermediates, YjgF/YER057c/UK114 family</fullName>
    </submittedName>
</protein>
<dbReference type="EMBL" id="FPCK01000004">
    <property type="protein sequence ID" value="SFV38721.1"/>
    <property type="molecule type" value="Genomic_DNA"/>
</dbReference>
<sequence>MALIDLPPPPKPAGLYRPAIIAGEKVYLSGFGPRRDDGSPLVGQVGRDLDLAAAQAVARNIGLTILSVLQDTLGDLDRVAQVIRITGMVACGPDFTQHPKIIDGCSLLLAEVLGERGAHARMAYGVSSLPNGSPVAIDCVCLIRP</sequence>
<evidence type="ECO:0000259" key="1">
    <source>
        <dbReference type="Pfam" id="PF14588"/>
    </source>
</evidence>
<proteinExistence type="predicted"/>
<dbReference type="Gene3D" id="3.30.1330.40">
    <property type="entry name" value="RutC-like"/>
    <property type="match status" value="1"/>
</dbReference>
<dbReference type="OrthoDB" id="9806350at2"/>
<feature type="domain" description="Endoribonuclease L-PSP/chorismate mutase-like" evidence="1">
    <location>
        <begin position="5"/>
        <end position="133"/>
    </location>
</feature>
<organism evidence="2 3">
    <name type="scientific">Devosia crocina</name>
    <dbReference type="NCBI Taxonomy" id="429728"/>
    <lineage>
        <taxon>Bacteria</taxon>
        <taxon>Pseudomonadati</taxon>
        <taxon>Pseudomonadota</taxon>
        <taxon>Alphaproteobacteria</taxon>
        <taxon>Hyphomicrobiales</taxon>
        <taxon>Devosiaceae</taxon>
        <taxon>Devosia</taxon>
    </lineage>
</organism>
<dbReference type="PANTHER" id="PTHR43760:SF1">
    <property type="entry name" value="ENDORIBONUCLEASE L-PSP_CHORISMATE MUTASE-LIKE DOMAIN-CONTAINING PROTEIN"/>
    <property type="match status" value="1"/>
</dbReference>
<dbReference type="SUPFAM" id="SSF55298">
    <property type="entry name" value="YjgF-like"/>
    <property type="match status" value="1"/>
</dbReference>
<gene>
    <name evidence="2" type="ORF">SAMN05216456_3581</name>
</gene>
<dbReference type="CDD" id="cd02199">
    <property type="entry name" value="YjgF_YER057c_UK114_like_1"/>
    <property type="match status" value="1"/>
</dbReference>
<dbReference type="InterPro" id="IPR035959">
    <property type="entry name" value="RutC-like_sf"/>
</dbReference>
<dbReference type="AlphaFoldDB" id="A0A1I7NVM0"/>
<dbReference type="RefSeq" id="WP_092427001.1">
    <property type="nucleotide sequence ID" value="NZ_FPCK01000004.1"/>
</dbReference>
<dbReference type="Proteomes" id="UP000199074">
    <property type="component" value="Unassembled WGS sequence"/>
</dbReference>
<reference evidence="2 3" key="1">
    <citation type="submission" date="2016-10" db="EMBL/GenBank/DDBJ databases">
        <authorList>
            <person name="de Groot N.N."/>
        </authorList>
    </citation>
    <scope>NUCLEOTIDE SEQUENCE [LARGE SCALE GENOMIC DNA]</scope>
    <source>
        <strain evidence="2 3">IPL20</strain>
    </source>
</reference>
<dbReference type="Pfam" id="PF14588">
    <property type="entry name" value="YjgF_endoribonc"/>
    <property type="match status" value="1"/>
</dbReference>
<name>A0A1I7NVM0_9HYPH</name>
<evidence type="ECO:0000313" key="2">
    <source>
        <dbReference type="EMBL" id="SFV38721.1"/>
    </source>
</evidence>
<accession>A0A1I7NVM0</accession>
<dbReference type="PANTHER" id="PTHR43760">
    <property type="entry name" value="ENDORIBONUCLEASE-RELATED"/>
    <property type="match status" value="1"/>
</dbReference>
<evidence type="ECO:0000313" key="3">
    <source>
        <dbReference type="Proteomes" id="UP000199074"/>
    </source>
</evidence>
<dbReference type="STRING" id="429728.SAMN05216456_3581"/>